<dbReference type="AlphaFoldDB" id="A0ABD1JDN6"/>
<feature type="compositionally biased region" description="Acidic residues" evidence="4">
    <location>
        <begin position="692"/>
        <end position="702"/>
    </location>
</feature>
<evidence type="ECO:0000259" key="5">
    <source>
        <dbReference type="Pfam" id="PF12548"/>
    </source>
</evidence>
<feature type="compositionally biased region" description="Low complexity" evidence="4">
    <location>
        <begin position="842"/>
        <end position="859"/>
    </location>
</feature>
<dbReference type="Proteomes" id="UP001591681">
    <property type="component" value="Unassembled WGS sequence"/>
</dbReference>
<accession>A0ABD1JDN6</accession>
<dbReference type="GO" id="GO:0046872">
    <property type="term" value="F:metal ion binding"/>
    <property type="evidence" value="ECO:0007669"/>
    <property type="project" value="UniProtKB-KW"/>
</dbReference>
<dbReference type="PANTHER" id="PTHR43108">
    <property type="entry name" value="N-ACETYLGLUCOSAMINE-6-SULFATASE FAMILY MEMBER"/>
    <property type="match status" value="1"/>
</dbReference>
<organism evidence="6 7">
    <name type="scientific">Coilia grayii</name>
    <name type="common">Gray's grenadier anchovy</name>
    <dbReference type="NCBI Taxonomy" id="363190"/>
    <lineage>
        <taxon>Eukaryota</taxon>
        <taxon>Metazoa</taxon>
        <taxon>Chordata</taxon>
        <taxon>Craniata</taxon>
        <taxon>Vertebrata</taxon>
        <taxon>Euteleostomi</taxon>
        <taxon>Actinopterygii</taxon>
        <taxon>Neopterygii</taxon>
        <taxon>Teleostei</taxon>
        <taxon>Clupei</taxon>
        <taxon>Clupeiformes</taxon>
        <taxon>Clupeoidei</taxon>
        <taxon>Engraulidae</taxon>
        <taxon>Coilinae</taxon>
        <taxon>Coilia</taxon>
    </lineage>
</organism>
<dbReference type="InterPro" id="IPR024609">
    <property type="entry name" value="Extracellular_sulfatase_C"/>
</dbReference>
<comment type="caution">
    <text evidence="6">The sequence shown here is derived from an EMBL/GenBank/DDBJ whole genome shotgun (WGS) entry which is preliminary data.</text>
</comment>
<feature type="region of interest" description="Disordered" evidence="4">
    <location>
        <begin position="71"/>
        <end position="95"/>
    </location>
</feature>
<feature type="compositionally biased region" description="Polar residues" evidence="4">
    <location>
        <begin position="781"/>
        <end position="799"/>
    </location>
</feature>
<feature type="compositionally biased region" description="Polar residues" evidence="4">
    <location>
        <begin position="758"/>
        <end position="771"/>
    </location>
</feature>
<keyword evidence="2" id="KW-0479">Metal-binding</keyword>
<reference evidence="6 7" key="1">
    <citation type="submission" date="2024-09" db="EMBL/GenBank/DDBJ databases">
        <title>A chromosome-level genome assembly of Gray's grenadier anchovy, Coilia grayii.</title>
        <authorList>
            <person name="Fu Z."/>
        </authorList>
    </citation>
    <scope>NUCLEOTIDE SEQUENCE [LARGE SCALE GENOMIC DNA]</scope>
    <source>
        <strain evidence="6">G4</strain>
        <tissue evidence="6">Muscle</tissue>
    </source>
</reference>
<protein>
    <recommendedName>
        <fullName evidence="5">Extracellular sulfatase C-terminal domain-containing protein</fullName>
    </recommendedName>
</protein>
<feature type="domain" description="Extracellular sulfatase C-terminal" evidence="5">
    <location>
        <begin position="96"/>
        <end position="236"/>
    </location>
</feature>
<dbReference type="EMBL" id="JBHFQA010000016">
    <property type="protein sequence ID" value="KAL2085167.1"/>
    <property type="molecule type" value="Genomic_DNA"/>
</dbReference>
<keyword evidence="7" id="KW-1185">Reference proteome</keyword>
<evidence type="ECO:0000313" key="7">
    <source>
        <dbReference type="Proteomes" id="UP001591681"/>
    </source>
</evidence>
<evidence type="ECO:0000313" key="6">
    <source>
        <dbReference type="EMBL" id="KAL2085167.1"/>
    </source>
</evidence>
<feature type="compositionally biased region" description="Pro residues" evidence="4">
    <location>
        <begin position="555"/>
        <end position="567"/>
    </location>
</feature>
<evidence type="ECO:0000256" key="2">
    <source>
        <dbReference type="ARBA" id="ARBA00022723"/>
    </source>
</evidence>
<feature type="compositionally biased region" description="Pro residues" evidence="4">
    <location>
        <begin position="587"/>
        <end position="610"/>
    </location>
</feature>
<dbReference type="PANTHER" id="PTHR43108:SF1">
    <property type="entry name" value="EXTRACELLULAR SULFATASE SULF-1"/>
    <property type="match status" value="1"/>
</dbReference>
<sequence length="936" mass="102496">MGPASRLSLSRPRAGLGTPACLQGSVPGVCARGGGGGGGGGGRHGGALGAGVVLYESREKDCDCGERSYKAAKSERGRAHRQFGQQGGASSQRYRPRFVHTRPARSLSVEFEGQIYDVDLQADDQDALKPRGISKRHYEPADGFGLESDDGSEEMLADDTNAVGYPNSLKVTHKCYILINDTVHCEREIYQSSRAWKDHKSYIDQEIEALQDKIKHLREVRGHLKRRRPGECDCGKKREAAQEVDGKALYNEIRRKKKERKERKRQRKGDDCSLPGLTCFTHNNDHWQTAPFWNLGGFCACTSANNNTYWCLRTINETHNILFCEFATGFLEYFDLNSDPYQLSNTVFTVDREVLNQLHQQLMEMRSCQGHKQCNPRPKAPDTGIKDGGSYDPHRQQQHRKWSKLRRPVLSPLLPRFSSRQFYVLVSPSLLQDVSLCWAASEHSPDGRDERAKLPNLTEDINWQGLADLYSVKESLYERRTDYRVSPDNWANFQKDVDSMFALLSNLKRLNHTDKLVPLAEWGSGEGGSEEASGEGPTAPRDTWLRLVTAGTAAPPAPPSPTPPPGPGTTAAPPWGPKLQALNELPEVPPPPPPAPPSPAPPSGRPQPDPPRPRGDTWLQQLENELEGGNAGNDGNADSFSFSGNGPTELETHHEHLLRGGASYPALLPSSEHPLELLHPQHPQAQQRGAHEEEEQEEEEDLFQAQGYLPLSPHQAHPRDPAARSPPAQPDNTPMVTDNTPRGTDNPPMVTDNPPRGTDNTPMVTDNTPRGTGNPPMVTDNPPSATDTFPRGTDTTLMVTDNPPRATDTLPRGTDTTLMVADTPTPRGTDSPSRGTDTLPMGTDTPTPRGTDTPGAGPAEPQEHGNLEPEDSEGSGMAPHPTNSRVVAPHPTNSRVMAPHPTNSRVVAPHPTNSRVVALHPTNSRVVAPHPTNSTL</sequence>
<keyword evidence="3" id="KW-0106">Calcium</keyword>
<dbReference type="InterPro" id="IPR017850">
    <property type="entry name" value="Alkaline_phosphatase_core_sf"/>
</dbReference>
<feature type="region of interest" description="Disordered" evidence="4">
    <location>
        <begin position="369"/>
        <end position="401"/>
    </location>
</feature>
<feature type="compositionally biased region" description="Low complexity" evidence="4">
    <location>
        <begin position="667"/>
        <end position="680"/>
    </location>
</feature>
<dbReference type="Pfam" id="PF12548">
    <property type="entry name" value="DUF3740"/>
    <property type="match status" value="1"/>
</dbReference>
<feature type="compositionally biased region" description="Polar residues" evidence="4">
    <location>
        <begin position="730"/>
        <end position="743"/>
    </location>
</feature>
<feature type="compositionally biased region" description="Polar residues" evidence="4">
    <location>
        <begin position="826"/>
        <end position="836"/>
    </location>
</feature>
<feature type="compositionally biased region" description="Polar residues" evidence="4">
    <location>
        <begin position="881"/>
        <end position="936"/>
    </location>
</feature>
<evidence type="ECO:0000256" key="3">
    <source>
        <dbReference type="ARBA" id="ARBA00022837"/>
    </source>
</evidence>
<name>A0ABD1JDN6_9TELE</name>
<comment type="similarity">
    <text evidence="1">Belongs to the sulfatase family.</text>
</comment>
<evidence type="ECO:0000256" key="1">
    <source>
        <dbReference type="ARBA" id="ARBA00008779"/>
    </source>
</evidence>
<proteinExistence type="inferred from homology"/>
<feature type="region of interest" description="Disordered" evidence="4">
    <location>
        <begin position="520"/>
        <end position="936"/>
    </location>
</feature>
<gene>
    <name evidence="6" type="ORF">ACEWY4_018487</name>
</gene>
<dbReference type="PRINTS" id="PR01217">
    <property type="entry name" value="PRICHEXTENSN"/>
</dbReference>
<evidence type="ECO:0000256" key="4">
    <source>
        <dbReference type="SAM" id="MobiDB-lite"/>
    </source>
</evidence>
<dbReference type="SUPFAM" id="SSF53649">
    <property type="entry name" value="Alkaline phosphatase-like"/>
    <property type="match status" value="1"/>
</dbReference>